<evidence type="ECO:0000256" key="1">
    <source>
        <dbReference type="SAM" id="MobiDB-lite"/>
    </source>
</evidence>
<keyword evidence="3" id="KW-1185">Reference proteome</keyword>
<dbReference type="EMBL" id="JAQQWK010000002">
    <property type="protein sequence ID" value="KAK8051121.1"/>
    <property type="molecule type" value="Genomic_DNA"/>
</dbReference>
<organism evidence="2 3">
    <name type="scientific">Apiospora rasikravindrae</name>
    <dbReference type="NCBI Taxonomy" id="990691"/>
    <lineage>
        <taxon>Eukaryota</taxon>
        <taxon>Fungi</taxon>
        <taxon>Dikarya</taxon>
        <taxon>Ascomycota</taxon>
        <taxon>Pezizomycotina</taxon>
        <taxon>Sordariomycetes</taxon>
        <taxon>Xylariomycetidae</taxon>
        <taxon>Amphisphaeriales</taxon>
        <taxon>Apiosporaceae</taxon>
        <taxon>Apiospora</taxon>
    </lineage>
</organism>
<gene>
    <name evidence="2" type="ORF">PG993_002506</name>
</gene>
<evidence type="ECO:0000313" key="3">
    <source>
        <dbReference type="Proteomes" id="UP001444661"/>
    </source>
</evidence>
<evidence type="ECO:0000313" key="2">
    <source>
        <dbReference type="EMBL" id="KAK8051121.1"/>
    </source>
</evidence>
<name>A0ABR1TWU4_9PEZI</name>
<sequence length="66" mass="7971">MLLQQMLPSIRFHRPYERVSCDVYIPDDIQPTNLRGFVRDRYKPRSDHQYSDEPDREGVDIIKAHR</sequence>
<feature type="region of interest" description="Disordered" evidence="1">
    <location>
        <begin position="38"/>
        <end position="66"/>
    </location>
</feature>
<proteinExistence type="predicted"/>
<reference evidence="2 3" key="1">
    <citation type="submission" date="2023-01" db="EMBL/GenBank/DDBJ databases">
        <title>Analysis of 21 Apiospora genomes using comparative genomics revels a genus with tremendous synthesis potential of carbohydrate active enzymes and secondary metabolites.</title>
        <authorList>
            <person name="Sorensen T."/>
        </authorList>
    </citation>
    <scope>NUCLEOTIDE SEQUENCE [LARGE SCALE GENOMIC DNA]</scope>
    <source>
        <strain evidence="2 3">CBS 33761</strain>
    </source>
</reference>
<accession>A0ABR1TWU4</accession>
<dbReference type="Proteomes" id="UP001444661">
    <property type="component" value="Unassembled WGS sequence"/>
</dbReference>
<protein>
    <submittedName>
        <fullName evidence="2">Uncharacterized protein</fullName>
    </submittedName>
</protein>
<comment type="caution">
    <text evidence="2">The sequence shown here is derived from an EMBL/GenBank/DDBJ whole genome shotgun (WGS) entry which is preliminary data.</text>
</comment>